<dbReference type="AlphaFoldDB" id="A0A0M7AH41"/>
<evidence type="ECO:0000256" key="3">
    <source>
        <dbReference type="ARBA" id="ARBA00023004"/>
    </source>
</evidence>
<dbReference type="SUPFAM" id="SSF46626">
    <property type="entry name" value="Cytochrome c"/>
    <property type="match status" value="2"/>
</dbReference>
<reference evidence="7" key="1">
    <citation type="submission" date="2015-07" db="EMBL/GenBank/DDBJ databases">
        <authorList>
            <person name="Rodrigo-Torres Lidia"/>
            <person name="Arahal R.David."/>
        </authorList>
    </citation>
    <scope>NUCLEOTIDE SEQUENCE [LARGE SCALE GENOMIC DNA]</scope>
    <source>
        <strain evidence="7">CECT 5112</strain>
    </source>
</reference>
<proteinExistence type="predicted"/>
<dbReference type="OrthoDB" id="9811281at2"/>
<dbReference type="PANTHER" id="PTHR35008">
    <property type="entry name" value="BLL4482 PROTEIN-RELATED"/>
    <property type="match status" value="1"/>
</dbReference>
<organism evidence="6 7">
    <name type="scientific">Roseibium alexandrii</name>
    <dbReference type="NCBI Taxonomy" id="388408"/>
    <lineage>
        <taxon>Bacteria</taxon>
        <taxon>Pseudomonadati</taxon>
        <taxon>Pseudomonadota</taxon>
        <taxon>Alphaproteobacteria</taxon>
        <taxon>Hyphomicrobiales</taxon>
        <taxon>Stappiaceae</taxon>
        <taxon>Roseibium</taxon>
    </lineage>
</organism>
<dbReference type="Proteomes" id="UP000053235">
    <property type="component" value="Unassembled WGS sequence"/>
</dbReference>
<dbReference type="EMBL" id="CXWD01000013">
    <property type="protein sequence ID" value="CTQ72934.1"/>
    <property type="molecule type" value="Genomic_DNA"/>
</dbReference>
<dbReference type="InterPro" id="IPR009056">
    <property type="entry name" value="Cyt_c-like_dom"/>
</dbReference>
<dbReference type="Gene3D" id="1.10.760.10">
    <property type="entry name" value="Cytochrome c-like domain"/>
    <property type="match status" value="2"/>
</dbReference>
<dbReference type="STRING" id="388408.LAX5112_03374"/>
<keyword evidence="1 4" id="KW-0349">Heme</keyword>
<dbReference type="GO" id="GO:0020037">
    <property type="term" value="F:heme binding"/>
    <property type="evidence" value="ECO:0007669"/>
    <property type="project" value="InterPro"/>
</dbReference>
<evidence type="ECO:0000313" key="6">
    <source>
        <dbReference type="EMBL" id="CTQ72934.1"/>
    </source>
</evidence>
<feature type="domain" description="Cytochrome c" evidence="5">
    <location>
        <begin position="141"/>
        <end position="280"/>
    </location>
</feature>
<evidence type="ECO:0000256" key="4">
    <source>
        <dbReference type="PROSITE-ProRule" id="PRU00433"/>
    </source>
</evidence>
<evidence type="ECO:0000256" key="1">
    <source>
        <dbReference type="ARBA" id="ARBA00022617"/>
    </source>
</evidence>
<dbReference type="PROSITE" id="PS51007">
    <property type="entry name" value="CYTC"/>
    <property type="match status" value="2"/>
</dbReference>
<evidence type="ECO:0000256" key="2">
    <source>
        <dbReference type="ARBA" id="ARBA00022723"/>
    </source>
</evidence>
<dbReference type="RefSeq" id="WP_144432175.1">
    <property type="nucleotide sequence ID" value="NZ_CXWD01000013.1"/>
</dbReference>
<dbReference type="GO" id="GO:0046872">
    <property type="term" value="F:metal ion binding"/>
    <property type="evidence" value="ECO:0007669"/>
    <property type="project" value="UniProtKB-KW"/>
</dbReference>
<dbReference type="InterPro" id="IPR051459">
    <property type="entry name" value="Cytochrome_c-type_DH"/>
</dbReference>
<sequence>MRNTIINIFRISGSFAAAALFLGIGAAGAEPTLERGRYLVEGPAGCGNCHTPQGPDGPVADMGLAGMMVEKNDMFTAIASNITPGSRVADWTDEQLGRAIREGIRPDGSIVGPPMPFGLYKGISDDDLMSMVMYLRQVPAVDHDPGQSVYNIPLPPAYGPPIISVAEVPQGVTLEYGAYLAGPIAHCTECHTTFGPKGPMFDTHLGAGGFEFHGPWGVSIAPNITPTRLAQYSDTELDGMIRKGVQPDGARMLPPMPYGYLAKMTDDDAAAMILYLRSLPPLPDGGQ</sequence>
<evidence type="ECO:0000313" key="7">
    <source>
        <dbReference type="Proteomes" id="UP000053235"/>
    </source>
</evidence>
<protein>
    <submittedName>
        <fullName evidence="6">G3-ADH subunit II</fullName>
    </submittedName>
</protein>
<dbReference type="InterPro" id="IPR036909">
    <property type="entry name" value="Cyt_c-like_dom_sf"/>
</dbReference>
<accession>A0A0M7AH41</accession>
<dbReference type="GO" id="GO:0009055">
    <property type="term" value="F:electron transfer activity"/>
    <property type="evidence" value="ECO:0007669"/>
    <property type="project" value="InterPro"/>
</dbReference>
<feature type="domain" description="Cytochrome c" evidence="5">
    <location>
        <begin position="31"/>
        <end position="139"/>
    </location>
</feature>
<evidence type="ECO:0000259" key="5">
    <source>
        <dbReference type="PROSITE" id="PS51007"/>
    </source>
</evidence>
<keyword evidence="3 4" id="KW-0408">Iron</keyword>
<keyword evidence="2 4" id="KW-0479">Metal-binding</keyword>
<name>A0A0M7AH41_9HYPH</name>
<dbReference type="PANTHER" id="PTHR35008:SF8">
    <property type="entry name" value="ALCOHOL DEHYDROGENASE CYTOCHROME C SUBUNIT"/>
    <property type="match status" value="1"/>
</dbReference>
<gene>
    <name evidence="6" type="primary">adhB</name>
    <name evidence="6" type="ORF">LAX5112_03374</name>
</gene>
<keyword evidence="7" id="KW-1185">Reference proteome</keyword>